<comment type="caution">
    <text evidence="9">The sequence shown here is derived from an EMBL/GenBank/DDBJ whole genome shotgun (WGS) entry which is preliminary data.</text>
</comment>
<dbReference type="GO" id="GO:0005737">
    <property type="term" value="C:cytoplasm"/>
    <property type="evidence" value="ECO:0007669"/>
    <property type="project" value="UniProtKB-SubCell"/>
</dbReference>
<dbReference type="PANTHER" id="PTHR31213:SF82">
    <property type="entry name" value="ABSCISIC ACID RECEPTOR PYL11-RELATED"/>
    <property type="match status" value="1"/>
</dbReference>
<dbReference type="Gene3D" id="3.30.530.20">
    <property type="match status" value="1"/>
</dbReference>
<evidence type="ECO:0000313" key="9">
    <source>
        <dbReference type="EMBL" id="PON77006.1"/>
    </source>
</evidence>
<dbReference type="InterPro" id="IPR019587">
    <property type="entry name" value="Polyketide_cyclase/dehydratase"/>
</dbReference>
<dbReference type="InterPro" id="IPR050279">
    <property type="entry name" value="Plant_def-hormone_signal"/>
</dbReference>
<dbReference type="GO" id="GO:0004864">
    <property type="term" value="F:protein phosphatase inhibitor activity"/>
    <property type="evidence" value="ECO:0007669"/>
    <property type="project" value="UniProtKB-KW"/>
</dbReference>
<evidence type="ECO:0000313" key="10">
    <source>
        <dbReference type="Proteomes" id="UP000237105"/>
    </source>
</evidence>
<comment type="similarity">
    <text evidence="3">Belongs to the PYR/PYL/RCAR abscisic acid intracellular receptor family.</text>
</comment>
<dbReference type="PANTHER" id="PTHR31213">
    <property type="entry name" value="OS08G0374000 PROTEIN-RELATED"/>
    <property type="match status" value="1"/>
</dbReference>
<keyword evidence="7" id="KW-0539">Nucleus</keyword>
<dbReference type="Pfam" id="PF10604">
    <property type="entry name" value="Polyketide_cyc2"/>
    <property type="match status" value="1"/>
</dbReference>
<evidence type="ECO:0000256" key="3">
    <source>
        <dbReference type="ARBA" id="ARBA00008594"/>
    </source>
</evidence>
<dbReference type="CDD" id="cd07821">
    <property type="entry name" value="PYR_PYL_RCAR_like"/>
    <property type="match status" value="1"/>
</dbReference>
<evidence type="ECO:0000256" key="4">
    <source>
        <dbReference type="ARBA" id="ARBA00022490"/>
    </source>
</evidence>
<keyword evidence="6" id="KW-0675">Receptor</keyword>
<organism evidence="9 10">
    <name type="scientific">Parasponia andersonii</name>
    <name type="common">Sponia andersonii</name>
    <dbReference type="NCBI Taxonomy" id="3476"/>
    <lineage>
        <taxon>Eukaryota</taxon>
        <taxon>Viridiplantae</taxon>
        <taxon>Streptophyta</taxon>
        <taxon>Embryophyta</taxon>
        <taxon>Tracheophyta</taxon>
        <taxon>Spermatophyta</taxon>
        <taxon>Magnoliopsida</taxon>
        <taxon>eudicotyledons</taxon>
        <taxon>Gunneridae</taxon>
        <taxon>Pentapetalae</taxon>
        <taxon>rosids</taxon>
        <taxon>fabids</taxon>
        <taxon>Rosales</taxon>
        <taxon>Cannabaceae</taxon>
        <taxon>Parasponia</taxon>
    </lineage>
</organism>
<keyword evidence="4" id="KW-0963">Cytoplasm</keyword>
<dbReference type="STRING" id="3476.A0A2P5DUP5"/>
<dbReference type="SUPFAM" id="SSF55961">
    <property type="entry name" value="Bet v1-like"/>
    <property type="match status" value="1"/>
</dbReference>
<dbReference type="GO" id="GO:0038023">
    <property type="term" value="F:signaling receptor activity"/>
    <property type="evidence" value="ECO:0007669"/>
    <property type="project" value="TreeGrafter"/>
</dbReference>
<reference evidence="10" key="1">
    <citation type="submission" date="2016-06" db="EMBL/GenBank/DDBJ databases">
        <title>Parallel loss of symbiosis genes in relatives of nitrogen-fixing non-legume Parasponia.</title>
        <authorList>
            <person name="Van Velzen R."/>
            <person name="Holmer R."/>
            <person name="Bu F."/>
            <person name="Rutten L."/>
            <person name="Van Zeijl A."/>
            <person name="Liu W."/>
            <person name="Santuari L."/>
            <person name="Cao Q."/>
            <person name="Sharma T."/>
            <person name="Shen D."/>
            <person name="Roswanjaya Y."/>
            <person name="Wardhani T."/>
            <person name="Kalhor M.S."/>
            <person name="Jansen J."/>
            <person name="Van den Hoogen J."/>
            <person name="Gungor B."/>
            <person name="Hartog M."/>
            <person name="Hontelez J."/>
            <person name="Verver J."/>
            <person name="Yang W.-C."/>
            <person name="Schijlen E."/>
            <person name="Repin R."/>
            <person name="Schilthuizen M."/>
            <person name="Schranz E."/>
            <person name="Heidstra R."/>
            <person name="Miyata K."/>
            <person name="Fedorova E."/>
            <person name="Kohlen W."/>
            <person name="Bisseling T."/>
            <person name="Smit S."/>
            <person name="Geurts R."/>
        </authorList>
    </citation>
    <scope>NUCLEOTIDE SEQUENCE [LARGE SCALE GENOMIC DNA]</scope>
    <source>
        <strain evidence="10">cv. WU1-14</strain>
    </source>
</reference>
<dbReference type="GO" id="GO:0010427">
    <property type="term" value="F:abscisic acid binding"/>
    <property type="evidence" value="ECO:0007669"/>
    <property type="project" value="TreeGrafter"/>
</dbReference>
<evidence type="ECO:0000256" key="2">
    <source>
        <dbReference type="ARBA" id="ARBA00004496"/>
    </source>
</evidence>
<evidence type="ECO:0000256" key="8">
    <source>
        <dbReference type="ARBA" id="ARBA00023272"/>
    </source>
</evidence>
<accession>A0A2P5DUP5</accession>
<keyword evidence="8" id="KW-0650">Protein phosphatase inhibitor</keyword>
<evidence type="ECO:0000256" key="7">
    <source>
        <dbReference type="ARBA" id="ARBA00023242"/>
    </source>
</evidence>
<dbReference type="OrthoDB" id="4436220at2759"/>
<comment type="subcellular location">
    <subcellularLocation>
        <location evidence="2">Cytoplasm</location>
    </subcellularLocation>
    <subcellularLocation>
        <location evidence="1">Nucleus</location>
    </subcellularLocation>
</comment>
<sequence>MERHEKLDEDSRVMSFSIIGGDHHLANYRSTISVHEDEEGEGLTKTVVVESYEVDVPEGSSEEDTCAFAETITRCNLLSLARIAEKMAGLLLLLILQ</sequence>
<evidence type="ECO:0000256" key="5">
    <source>
        <dbReference type="ARBA" id="ARBA00022682"/>
    </source>
</evidence>
<dbReference type="AlphaFoldDB" id="A0A2P5DUP5"/>
<dbReference type="GO" id="GO:0009738">
    <property type="term" value="P:abscisic acid-activated signaling pathway"/>
    <property type="evidence" value="ECO:0007669"/>
    <property type="project" value="UniProtKB-KW"/>
</dbReference>
<evidence type="ECO:0000256" key="1">
    <source>
        <dbReference type="ARBA" id="ARBA00004123"/>
    </source>
</evidence>
<gene>
    <name evidence="9" type="ORF">PanWU01x14_030150</name>
</gene>
<keyword evidence="10" id="KW-1185">Reference proteome</keyword>
<dbReference type="Proteomes" id="UP000237105">
    <property type="component" value="Unassembled WGS sequence"/>
</dbReference>
<proteinExistence type="inferred from homology"/>
<dbReference type="GO" id="GO:0005634">
    <property type="term" value="C:nucleus"/>
    <property type="evidence" value="ECO:0007669"/>
    <property type="project" value="UniProtKB-SubCell"/>
</dbReference>
<protein>
    <submittedName>
        <fullName evidence="9">Polyketide cyclase/dehydrase</fullName>
    </submittedName>
</protein>
<dbReference type="EMBL" id="JXTB01000015">
    <property type="protein sequence ID" value="PON77006.1"/>
    <property type="molecule type" value="Genomic_DNA"/>
</dbReference>
<evidence type="ECO:0000256" key="6">
    <source>
        <dbReference type="ARBA" id="ARBA00023170"/>
    </source>
</evidence>
<dbReference type="InterPro" id="IPR023393">
    <property type="entry name" value="START-like_dom_sf"/>
</dbReference>
<keyword evidence="5" id="KW-0938">Abscisic acid signaling pathway</keyword>
<name>A0A2P5DUP5_PARAD</name>